<dbReference type="AlphaFoldDB" id="A0A511KQ21"/>
<dbReference type="EMBL" id="BJWK01000021">
    <property type="protein sequence ID" value="GEM12460.1"/>
    <property type="molecule type" value="Genomic_DNA"/>
</dbReference>
<protein>
    <submittedName>
        <fullName evidence="2">Fungal specific transcription factor</fullName>
    </submittedName>
</protein>
<gene>
    <name evidence="2" type="ORF">Rt10032_c21g6477</name>
</gene>
<evidence type="ECO:0000313" key="2">
    <source>
        <dbReference type="EMBL" id="GEM12460.1"/>
    </source>
</evidence>
<evidence type="ECO:0000256" key="1">
    <source>
        <dbReference type="SAM" id="MobiDB-lite"/>
    </source>
</evidence>
<feature type="compositionally biased region" description="Polar residues" evidence="1">
    <location>
        <begin position="1"/>
        <end position="17"/>
    </location>
</feature>
<dbReference type="OrthoDB" id="4590138at2759"/>
<comment type="caution">
    <text evidence="2">The sequence shown here is derived from an EMBL/GenBank/DDBJ whole genome shotgun (WGS) entry which is preliminary data.</text>
</comment>
<accession>A0A511KQ21</accession>
<feature type="region of interest" description="Disordered" evidence="1">
    <location>
        <begin position="1"/>
        <end position="29"/>
    </location>
</feature>
<organism evidence="2 3">
    <name type="scientific">Rhodotorula toruloides</name>
    <name type="common">Yeast</name>
    <name type="synonym">Rhodosporidium toruloides</name>
    <dbReference type="NCBI Taxonomy" id="5286"/>
    <lineage>
        <taxon>Eukaryota</taxon>
        <taxon>Fungi</taxon>
        <taxon>Dikarya</taxon>
        <taxon>Basidiomycota</taxon>
        <taxon>Pucciniomycotina</taxon>
        <taxon>Microbotryomycetes</taxon>
        <taxon>Sporidiobolales</taxon>
        <taxon>Sporidiobolaceae</taxon>
        <taxon>Rhodotorula</taxon>
    </lineage>
</organism>
<reference evidence="2 3" key="1">
    <citation type="submission" date="2019-07" db="EMBL/GenBank/DDBJ databases">
        <title>Rhodotorula toruloides NBRC10032 genome sequencing.</title>
        <authorList>
            <person name="Shida Y."/>
            <person name="Takaku H."/>
            <person name="Ogasawara W."/>
            <person name="Mori K."/>
        </authorList>
    </citation>
    <scope>NUCLEOTIDE SEQUENCE [LARGE SCALE GENOMIC DNA]</scope>
    <source>
        <strain evidence="2 3">NBRC10032</strain>
    </source>
</reference>
<dbReference type="PANTHER" id="PTHR39474:SF1">
    <property type="entry name" value="FUNGAL SPECIFIC TRANSCRIPTION FACTOR"/>
    <property type="match status" value="1"/>
</dbReference>
<sequence>MSEPSQGTATDANQATKQPLALPAPADDDDIARIEVNGQSYSLFDRLGPTVVNSDGTLSRISDWSERTPAERANILRVLGKRNQLRLAATKERLGAEGDEAVKPAD</sequence>
<dbReference type="PANTHER" id="PTHR39474">
    <property type="entry name" value="UNNAMED PRODUCT"/>
    <property type="match status" value="1"/>
</dbReference>
<evidence type="ECO:0000313" key="3">
    <source>
        <dbReference type="Proteomes" id="UP000321518"/>
    </source>
</evidence>
<name>A0A511KQ21_RHOTO</name>
<proteinExistence type="predicted"/>
<dbReference type="Proteomes" id="UP000321518">
    <property type="component" value="Unassembled WGS sequence"/>
</dbReference>